<keyword evidence="4 12" id="KW-0894">Sodium channel</keyword>
<dbReference type="PANTHER" id="PTHR11690">
    <property type="entry name" value="AMILORIDE-SENSITIVE SODIUM CHANNEL-RELATED"/>
    <property type="match status" value="1"/>
</dbReference>
<evidence type="ECO:0000256" key="10">
    <source>
        <dbReference type="ARBA" id="ARBA00023201"/>
    </source>
</evidence>
<evidence type="ECO:0000256" key="2">
    <source>
        <dbReference type="ARBA" id="ARBA00007193"/>
    </source>
</evidence>
<keyword evidence="6 13" id="KW-1133">Transmembrane helix</keyword>
<dbReference type="InterPro" id="IPR001873">
    <property type="entry name" value="ENaC"/>
</dbReference>
<keyword evidence="7" id="KW-0915">Sodium</keyword>
<reference evidence="14 15" key="1">
    <citation type="journal article" date="2011" name="Science">
        <title>The ecoresponsive genome of Daphnia pulex.</title>
        <authorList>
            <person name="Colbourne J.K."/>
            <person name="Pfrender M.E."/>
            <person name="Gilbert D."/>
            <person name="Thomas W.K."/>
            <person name="Tucker A."/>
            <person name="Oakley T.H."/>
            <person name="Tokishita S."/>
            <person name="Aerts A."/>
            <person name="Arnold G.J."/>
            <person name="Basu M.K."/>
            <person name="Bauer D.J."/>
            <person name="Caceres C.E."/>
            <person name="Carmel L."/>
            <person name="Casola C."/>
            <person name="Choi J.H."/>
            <person name="Detter J.C."/>
            <person name="Dong Q."/>
            <person name="Dusheyko S."/>
            <person name="Eads B.D."/>
            <person name="Frohlich T."/>
            <person name="Geiler-Samerotte K.A."/>
            <person name="Gerlach D."/>
            <person name="Hatcher P."/>
            <person name="Jogdeo S."/>
            <person name="Krijgsveld J."/>
            <person name="Kriventseva E.V."/>
            <person name="Kultz D."/>
            <person name="Laforsch C."/>
            <person name="Lindquist E."/>
            <person name="Lopez J."/>
            <person name="Manak J.R."/>
            <person name="Muller J."/>
            <person name="Pangilinan J."/>
            <person name="Patwardhan R.P."/>
            <person name="Pitluck S."/>
            <person name="Pritham E.J."/>
            <person name="Rechtsteiner A."/>
            <person name="Rho M."/>
            <person name="Rogozin I.B."/>
            <person name="Sakarya O."/>
            <person name="Salamov A."/>
            <person name="Schaack S."/>
            <person name="Shapiro H."/>
            <person name="Shiga Y."/>
            <person name="Skalitzky C."/>
            <person name="Smith Z."/>
            <person name="Souvorov A."/>
            <person name="Sung W."/>
            <person name="Tang Z."/>
            <person name="Tsuchiya D."/>
            <person name="Tu H."/>
            <person name="Vos H."/>
            <person name="Wang M."/>
            <person name="Wolf Y.I."/>
            <person name="Yamagata H."/>
            <person name="Yamada T."/>
            <person name="Ye Y."/>
            <person name="Shaw J.R."/>
            <person name="Andrews J."/>
            <person name="Crease T.J."/>
            <person name="Tang H."/>
            <person name="Lucas S.M."/>
            <person name="Robertson H.M."/>
            <person name="Bork P."/>
            <person name="Koonin E.V."/>
            <person name="Zdobnov E.M."/>
            <person name="Grigoriev I.V."/>
            <person name="Lynch M."/>
            <person name="Boore J.L."/>
        </authorList>
    </citation>
    <scope>NUCLEOTIDE SEQUENCE [LARGE SCALE GENOMIC DNA]</scope>
</reference>
<gene>
    <name evidence="14" type="ORF">DAPPUDRAFT_318550</name>
</gene>
<dbReference type="Pfam" id="PF00858">
    <property type="entry name" value="ASC"/>
    <property type="match status" value="1"/>
</dbReference>
<dbReference type="InParanoid" id="E9GJ57"/>
<evidence type="ECO:0000256" key="3">
    <source>
        <dbReference type="ARBA" id="ARBA00022448"/>
    </source>
</evidence>
<dbReference type="Proteomes" id="UP000000305">
    <property type="component" value="Unassembled WGS sequence"/>
</dbReference>
<feature type="transmembrane region" description="Helical" evidence="13">
    <location>
        <begin position="44"/>
        <end position="63"/>
    </location>
</feature>
<evidence type="ECO:0000313" key="14">
    <source>
        <dbReference type="EMBL" id="EFX80542.1"/>
    </source>
</evidence>
<dbReference type="KEGG" id="dpx:DAPPUDRAFT_318550"/>
<evidence type="ECO:0000256" key="12">
    <source>
        <dbReference type="RuleBase" id="RU000679"/>
    </source>
</evidence>
<dbReference type="Gene3D" id="1.10.287.770">
    <property type="entry name" value="YojJ-like"/>
    <property type="match status" value="1"/>
</dbReference>
<evidence type="ECO:0000313" key="15">
    <source>
        <dbReference type="Proteomes" id="UP000000305"/>
    </source>
</evidence>
<evidence type="ECO:0000256" key="1">
    <source>
        <dbReference type="ARBA" id="ARBA00004141"/>
    </source>
</evidence>
<organism evidence="14 15">
    <name type="scientific">Daphnia pulex</name>
    <name type="common">Water flea</name>
    <dbReference type="NCBI Taxonomy" id="6669"/>
    <lineage>
        <taxon>Eukaryota</taxon>
        <taxon>Metazoa</taxon>
        <taxon>Ecdysozoa</taxon>
        <taxon>Arthropoda</taxon>
        <taxon>Crustacea</taxon>
        <taxon>Branchiopoda</taxon>
        <taxon>Diplostraca</taxon>
        <taxon>Cladocera</taxon>
        <taxon>Anomopoda</taxon>
        <taxon>Daphniidae</taxon>
        <taxon>Daphnia</taxon>
    </lineage>
</organism>
<evidence type="ECO:0000256" key="5">
    <source>
        <dbReference type="ARBA" id="ARBA00022692"/>
    </source>
</evidence>
<evidence type="ECO:0000256" key="11">
    <source>
        <dbReference type="ARBA" id="ARBA00023303"/>
    </source>
</evidence>
<dbReference type="EMBL" id="GL732547">
    <property type="protein sequence ID" value="EFX80542.1"/>
    <property type="molecule type" value="Genomic_DNA"/>
</dbReference>
<protein>
    <submittedName>
        <fullName evidence="14">Uncharacterized protein</fullName>
    </submittedName>
</protein>
<keyword evidence="8 12" id="KW-0406">Ion transport</keyword>
<keyword evidence="5 12" id="KW-0812">Transmembrane</keyword>
<dbReference type="OrthoDB" id="6351846at2759"/>
<keyword evidence="15" id="KW-1185">Reference proteome</keyword>
<comment type="subcellular location">
    <subcellularLocation>
        <location evidence="1">Membrane</location>
        <topology evidence="1">Multi-pass membrane protein</topology>
    </subcellularLocation>
</comment>
<sequence>MTDDSIKSSTSSMKANGWADFAGRSTCAAVTHLGDKSNPVPVKIIWRITLVVGILLTAVSTYFSTLSFMNMAGNSEMLLQTDTVNWFEHPKYHICTSSTFNLTILAEMGFVDTEMISYLILSTSLFVVSPALLQDEQRQRQLETKFNNILAKNGVKDVNEIIQRALLRCEDIIAGCISPGVYADSVDCCAKFFPSGSFVSTTGACVTTLSAPPMFQHIPSMTFGFIVFVRDSRDFRALDNSVVNPILANQKGITFSANDKWTDPSVALLKEKHYTRIGLWTSLAISKTIINDEEVAKSMLATKMCATRDKLDRYQHLVPGFDKYTECNCKYAFHQKRVIKAVNCYLVTIPYKGDLPPCRPQQLLDFARMMKLLFLDPMEDFRNKSASYSLIKPDRSGECVSECWKEKYQFSASYSDLQLASNFQFGNWSISSNQSNHLAALNFYYPTFSRTLLVNHYPTINQWLGILGGNLGLFLGASMVTLIEVVVFCFSWWCRWENRNRQALFRKEAGILEDKKNVGEPRVKIRKTKKRLEENFGLGRHKWIRFSLLLPTQKSFKKKISQP</sequence>
<dbReference type="GO" id="GO:0015280">
    <property type="term" value="F:ligand-gated sodium channel activity"/>
    <property type="evidence" value="ECO:0000318"/>
    <property type="project" value="GO_Central"/>
</dbReference>
<keyword evidence="10 12" id="KW-0739">Sodium transport</keyword>
<dbReference type="GO" id="GO:0035725">
    <property type="term" value="P:sodium ion transmembrane transport"/>
    <property type="evidence" value="ECO:0000318"/>
    <property type="project" value="GO_Central"/>
</dbReference>
<comment type="similarity">
    <text evidence="2 12">Belongs to the amiloride-sensitive sodium channel (TC 1.A.6) family.</text>
</comment>
<keyword evidence="9 13" id="KW-0472">Membrane</keyword>
<dbReference type="eggNOG" id="KOG4294">
    <property type="taxonomic scope" value="Eukaryota"/>
</dbReference>
<feature type="transmembrane region" description="Helical" evidence="13">
    <location>
        <begin position="471"/>
        <end position="493"/>
    </location>
</feature>
<name>E9GJ57_DAPPU</name>
<keyword evidence="3 12" id="KW-0813">Transport</keyword>
<evidence type="ECO:0000256" key="6">
    <source>
        <dbReference type="ARBA" id="ARBA00022989"/>
    </source>
</evidence>
<evidence type="ECO:0000256" key="4">
    <source>
        <dbReference type="ARBA" id="ARBA00022461"/>
    </source>
</evidence>
<accession>E9GJ57</accession>
<keyword evidence="11 12" id="KW-0407">Ion channel</keyword>
<evidence type="ECO:0000256" key="8">
    <source>
        <dbReference type="ARBA" id="ARBA00023065"/>
    </source>
</evidence>
<dbReference type="PANTHER" id="PTHR11690:SF296">
    <property type="entry name" value="DEGENERIN-LIKE PROTEIN DEL-10"/>
    <property type="match status" value="1"/>
</dbReference>
<dbReference type="GO" id="GO:0005886">
    <property type="term" value="C:plasma membrane"/>
    <property type="evidence" value="ECO:0000318"/>
    <property type="project" value="GO_Central"/>
</dbReference>
<dbReference type="HOGENOM" id="CLU_573983_0_0_1"/>
<proteinExistence type="inferred from homology"/>
<evidence type="ECO:0000256" key="9">
    <source>
        <dbReference type="ARBA" id="ARBA00023136"/>
    </source>
</evidence>
<evidence type="ECO:0000256" key="13">
    <source>
        <dbReference type="SAM" id="Phobius"/>
    </source>
</evidence>
<evidence type="ECO:0000256" key="7">
    <source>
        <dbReference type="ARBA" id="ARBA00023053"/>
    </source>
</evidence>
<dbReference type="PhylomeDB" id="E9GJ57"/>
<dbReference type="AlphaFoldDB" id="E9GJ57"/>